<comment type="cofactor">
    <cofactor evidence="1">
        <name>Mg(2+)</name>
        <dbReference type="ChEBI" id="CHEBI:18420"/>
    </cofactor>
</comment>
<dbReference type="SMART" id="SM00267">
    <property type="entry name" value="GGDEF"/>
    <property type="match status" value="1"/>
</dbReference>
<dbReference type="Pfam" id="PF01590">
    <property type="entry name" value="GAF"/>
    <property type="match status" value="1"/>
</dbReference>
<dbReference type="CDD" id="cd01949">
    <property type="entry name" value="GGDEF"/>
    <property type="match status" value="1"/>
</dbReference>
<comment type="catalytic activity">
    <reaction evidence="3">
        <text>2 GTP = 3',3'-c-di-GMP + 2 diphosphate</text>
        <dbReference type="Rhea" id="RHEA:24898"/>
        <dbReference type="ChEBI" id="CHEBI:33019"/>
        <dbReference type="ChEBI" id="CHEBI:37565"/>
        <dbReference type="ChEBI" id="CHEBI:58805"/>
        <dbReference type="EC" id="2.7.7.65"/>
    </reaction>
</comment>
<dbReference type="GO" id="GO:0005886">
    <property type="term" value="C:plasma membrane"/>
    <property type="evidence" value="ECO:0007669"/>
    <property type="project" value="TreeGrafter"/>
</dbReference>
<dbReference type="GO" id="GO:1902201">
    <property type="term" value="P:negative regulation of bacterial-type flagellum-dependent cell motility"/>
    <property type="evidence" value="ECO:0007669"/>
    <property type="project" value="TreeGrafter"/>
</dbReference>
<name>A0A6S4TC96_AERCA</name>
<dbReference type="InterPro" id="IPR000160">
    <property type="entry name" value="GGDEF_dom"/>
</dbReference>
<dbReference type="SUPFAM" id="SSF55781">
    <property type="entry name" value="GAF domain-like"/>
    <property type="match status" value="1"/>
</dbReference>
<gene>
    <name evidence="5" type="ORF">WP2W18E01_23640</name>
</gene>
<organism evidence="5 6">
    <name type="scientific">Aeromonas caviae</name>
    <name type="common">Aeromonas punctata</name>
    <dbReference type="NCBI Taxonomy" id="648"/>
    <lineage>
        <taxon>Bacteria</taxon>
        <taxon>Pseudomonadati</taxon>
        <taxon>Pseudomonadota</taxon>
        <taxon>Gammaproteobacteria</taxon>
        <taxon>Aeromonadales</taxon>
        <taxon>Aeromonadaceae</taxon>
        <taxon>Aeromonas</taxon>
    </lineage>
</organism>
<dbReference type="PANTHER" id="PTHR45138:SF9">
    <property type="entry name" value="DIGUANYLATE CYCLASE DGCM-RELATED"/>
    <property type="match status" value="1"/>
</dbReference>
<dbReference type="EC" id="2.7.7.65" evidence="2"/>
<reference evidence="5 6" key="1">
    <citation type="submission" date="2019-12" db="EMBL/GenBank/DDBJ databases">
        <title>complete genome sequences of Aeromonas caviae str. WP2-W18-ESBL-01 isolated from wastewater treatment plant effluent.</title>
        <authorList>
            <person name="Sekizuka T."/>
            <person name="Itokawa K."/>
            <person name="Yatsu K."/>
            <person name="Inamine Y."/>
            <person name="Kuroda M."/>
        </authorList>
    </citation>
    <scope>NUCLEOTIDE SEQUENCE [LARGE SCALE GENOMIC DNA]</scope>
    <source>
        <strain evidence="5 6">WP2-W18-ESBL-01</strain>
    </source>
</reference>
<dbReference type="InterPro" id="IPR050469">
    <property type="entry name" value="Diguanylate_Cyclase"/>
</dbReference>
<dbReference type="Proteomes" id="UP000515756">
    <property type="component" value="Chromosome"/>
</dbReference>
<proteinExistence type="predicted"/>
<dbReference type="InterPro" id="IPR003018">
    <property type="entry name" value="GAF"/>
</dbReference>
<dbReference type="PANTHER" id="PTHR45138">
    <property type="entry name" value="REGULATORY COMPONENTS OF SENSORY TRANSDUCTION SYSTEM"/>
    <property type="match status" value="1"/>
</dbReference>
<dbReference type="AlphaFoldDB" id="A0A6S4TC96"/>
<dbReference type="EMBL" id="AP021927">
    <property type="protein sequence ID" value="BBQ30782.1"/>
    <property type="molecule type" value="Genomic_DNA"/>
</dbReference>
<feature type="domain" description="GGDEF" evidence="4">
    <location>
        <begin position="216"/>
        <end position="349"/>
    </location>
</feature>
<dbReference type="Gene3D" id="3.30.70.270">
    <property type="match status" value="1"/>
</dbReference>
<dbReference type="NCBIfam" id="TIGR00254">
    <property type="entry name" value="GGDEF"/>
    <property type="match status" value="1"/>
</dbReference>
<evidence type="ECO:0000256" key="3">
    <source>
        <dbReference type="ARBA" id="ARBA00034247"/>
    </source>
</evidence>
<dbReference type="InterPro" id="IPR043128">
    <property type="entry name" value="Rev_trsase/Diguanyl_cyclase"/>
</dbReference>
<dbReference type="GO" id="GO:0043709">
    <property type="term" value="P:cell adhesion involved in single-species biofilm formation"/>
    <property type="evidence" value="ECO:0007669"/>
    <property type="project" value="TreeGrafter"/>
</dbReference>
<evidence type="ECO:0000313" key="6">
    <source>
        <dbReference type="Proteomes" id="UP000515756"/>
    </source>
</evidence>
<dbReference type="GO" id="GO:0052621">
    <property type="term" value="F:diguanylate cyclase activity"/>
    <property type="evidence" value="ECO:0007669"/>
    <property type="project" value="UniProtKB-EC"/>
</dbReference>
<dbReference type="SMART" id="SM00065">
    <property type="entry name" value="GAF"/>
    <property type="match status" value="1"/>
</dbReference>
<dbReference type="Gene3D" id="3.30.450.40">
    <property type="match status" value="1"/>
</dbReference>
<dbReference type="InterPro" id="IPR029016">
    <property type="entry name" value="GAF-like_dom_sf"/>
</dbReference>
<evidence type="ECO:0000256" key="1">
    <source>
        <dbReference type="ARBA" id="ARBA00001946"/>
    </source>
</evidence>
<dbReference type="FunFam" id="3.30.70.270:FF:000001">
    <property type="entry name" value="Diguanylate cyclase domain protein"/>
    <property type="match status" value="1"/>
</dbReference>
<sequence length="349" mass="38813">MHHHNNEKIFDPDFLSSLGPGKTITIPVTFIQDLTRAASLQDVLNVMAKWIFHLFSAERVSITIKENEDSLTLYSVMGNNAIPMDFLVPIQGTMVGRVFSTSMLRICDDLAQSADLDCEMLSRHGMGCCMDAPMIQGTVSIGTLNVAHHEKGYYTADHAMVLQCLANWLALNIQLHLQIADMEQQACTDYLTETANRRAFMNEGERRLILSRLTDTPFIIAILDLDHFKRLNDRYGHVAGDHALKAVASLVKGNMRQEDIFARIGGEEFAMIMTGGDSEPPFSVLDRLRALIEAQVIEYEGESIRLTASIGYSSSSPEDGALSTLLKRADDALYAAKRRGRNRVEFTPG</sequence>
<protein>
    <recommendedName>
        <fullName evidence="2">diguanylate cyclase</fullName>
        <ecNumber evidence="2">2.7.7.65</ecNumber>
    </recommendedName>
</protein>
<dbReference type="PROSITE" id="PS50887">
    <property type="entry name" value="GGDEF"/>
    <property type="match status" value="1"/>
</dbReference>
<dbReference type="InterPro" id="IPR029787">
    <property type="entry name" value="Nucleotide_cyclase"/>
</dbReference>
<dbReference type="SUPFAM" id="SSF55073">
    <property type="entry name" value="Nucleotide cyclase"/>
    <property type="match status" value="1"/>
</dbReference>
<evidence type="ECO:0000256" key="2">
    <source>
        <dbReference type="ARBA" id="ARBA00012528"/>
    </source>
</evidence>
<accession>A0A6S4TC96</accession>
<evidence type="ECO:0000313" key="5">
    <source>
        <dbReference type="EMBL" id="BBQ30782.1"/>
    </source>
</evidence>
<dbReference type="Pfam" id="PF00990">
    <property type="entry name" value="GGDEF"/>
    <property type="match status" value="1"/>
</dbReference>
<evidence type="ECO:0000259" key="4">
    <source>
        <dbReference type="PROSITE" id="PS50887"/>
    </source>
</evidence>